<dbReference type="Gene3D" id="1.10.287.110">
    <property type="entry name" value="DnaJ domain"/>
    <property type="match status" value="1"/>
</dbReference>
<keyword evidence="5" id="KW-1185">Reference proteome</keyword>
<proteinExistence type="predicted"/>
<sequence>MSLASAKMLQRISHSSRPNGIRLPPPTWSWLHVHRCIARQYFTEKPASDPSPKQGTLYDMLDANRDASLEDIKSRWYDVARQYHPDVNPRGRAVFERAKRAYETLGDGAKRRMIAS</sequence>
<keyword evidence="1" id="KW-0143">Chaperone</keyword>
<evidence type="ECO:0000259" key="3">
    <source>
        <dbReference type="PROSITE" id="PS50076"/>
    </source>
</evidence>
<dbReference type="GO" id="GO:0051082">
    <property type="term" value="F:unfolded protein binding"/>
    <property type="evidence" value="ECO:0007669"/>
    <property type="project" value="TreeGrafter"/>
</dbReference>
<dbReference type="InterPro" id="IPR036869">
    <property type="entry name" value="J_dom_sf"/>
</dbReference>
<protein>
    <recommendedName>
        <fullName evidence="3">J domain-containing protein</fullName>
    </recommendedName>
</protein>
<dbReference type="AlphaFoldDB" id="A0A0C9T3A9"/>
<dbReference type="PROSITE" id="PS50076">
    <property type="entry name" value="DNAJ_2"/>
    <property type="match status" value="1"/>
</dbReference>
<evidence type="ECO:0000313" key="4">
    <source>
        <dbReference type="EMBL" id="KII83729.1"/>
    </source>
</evidence>
<evidence type="ECO:0000256" key="1">
    <source>
        <dbReference type="ARBA" id="ARBA00023186"/>
    </source>
</evidence>
<dbReference type="Pfam" id="PF00226">
    <property type="entry name" value="DnaJ"/>
    <property type="match status" value="1"/>
</dbReference>
<dbReference type="SMART" id="SM00271">
    <property type="entry name" value="DnaJ"/>
    <property type="match status" value="1"/>
</dbReference>
<dbReference type="CDD" id="cd06257">
    <property type="entry name" value="DnaJ"/>
    <property type="match status" value="1"/>
</dbReference>
<dbReference type="EMBL" id="KN832574">
    <property type="protein sequence ID" value="KII83729.1"/>
    <property type="molecule type" value="Genomic_DNA"/>
</dbReference>
<feature type="domain" description="J" evidence="3">
    <location>
        <begin position="56"/>
        <end position="116"/>
    </location>
</feature>
<organism evidence="4 5">
    <name type="scientific">Plicaturopsis crispa FD-325 SS-3</name>
    <dbReference type="NCBI Taxonomy" id="944288"/>
    <lineage>
        <taxon>Eukaryota</taxon>
        <taxon>Fungi</taxon>
        <taxon>Dikarya</taxon>
        <taxon>Basidiomycota</taxon>
        <taxon>Agaricomycotina</taxon>
        <taxon>Agaricomycetes</taxon>
        <taxon>Agaricomycetidae</taxon>
        <taxon>Amylocorticiales</taxon>
        <taxon>Amylocorticiaceae</taxon>
        <taxon>Plicatura</taxon>
        <taxon>Plicaturopsis crispa</taxon>
    </lineage>
</organism>
<gene>
    <name evidence="4" type="ORF">PLICRDRAFT_439110</name>
</gene>
<dbReference type="PANTHER" id="PTHR43096">
    <property type="entry name" value="DNAJ HOMOLOG 1, MITOCHONDRIAL-RELATED"/>
    <property type="match status" value="1"/>
</dbReference>
<evidence type="ECO:0000313" key="5">
    <source>
        <dbReference type="Proteomes" id="UP000053263"/>
    </source>
</evidence>
<dbReference type="SUPFAM" id="SSF46565">
    <property type="entry name" value="Chaperone J-domain"/>
    <property type="match status" value="1"/>
</dbReference>
<dbReference type="GO" id="GO:0042026">
    <property type="term" value="P:protein refolding"/>
    <property type="evidence" value="ECO:0007669"/>
    <property type="project" value="TreeGrafter"/>
</dbReference>
<dbReference type="InterPro" id="IPR001623">
    <property type="entry name" value="DnaJ_domain"/>
</dbReference>
<dbReference type="Proteomes" id="UP000053263">
    <property type="component" value="Unassembled WGS sequence"/>
</dbReference>
<evidence type="ECO:0000256" key="2">
    <source>
        <dbReference type="SAM" id="MobiDB-lite"/>
    </source>
</evidence>
<name>A0A0C9T3A9_PLICR</name>
<dbReference type="HOGENOM" id="CLU_2097845_0_0_1"/>
<dbReference type="OrthoDB" id="445556at2759"/>
<dbReference type="PANTHER" id="PTHR43096:SF52">
    <property type="entry name" value="DNAJ HOMOLOG 1, MITOCHONDRIAL-RELATED"/>
    <property type="match status" value="1"/>
</dbReference>
<feature type="region of interest" description="Disordered" evidence="2">
    <location>
        <begin position="1"/>
        <end position="20"/>
    </location>
</feature>
<reference evidence="4 5" key="1">
    <citation type="submission" date="2014-06" db="EMBL/GenBank/DDBJ databases">
        <title>Evolutionary Origins and Diversification of the Mycorrhizal Mutualists.</title>
        <authorList>
            <consortium name="DOE Joint Genome Institute"/>
            <consortium name="Mycorrhizal Genomics Consortium"/>
            <person name="Kohler A."/>
            <person name="Kuo A."/>
            <person name="Nagy L.G."/>
            <person name="Floudas D."/>
            <person name="Copeland A."/>
            <person name="Barry K.W."/>
            <person name="Cichocki N."/>
            <person name="Veneault-Fourrey C."/>
            <person name="LaButti K."/>
            <person name="Lindquist E.A."/>
            <person name="Lipzen A."/>
            <person name="Lundell T."/>
            <person name="Morin E."/>
            <person name="Murat C."/>
            <person name="Riley R."/>
            <person name="Ohm R."/>
            <person name="Sun H."/>
            <person name="Tunlid A."/>
            <person name="Henrissat B."/>
            <person name="Grigoriev I.V."/>
            <person name="Hibbett D.S."/>
            <person name="Martin F."/>
        </authorList>
    </citation>
    <scope>NUCLEOTIDE SEQUENCE [LARGE SCALE GENOMIC DNA]</scope>
    <source>
        <strain evidence="4 5">FD-325 SS-3</strain>
    </source>
</reference>
<accession>A0A0C9T3A9</accession>
<dbReference type="GO" id="GO:0005737">
    <property type="term" value="C:cytoplasm"/>
    <property type="evidence" value="ECO:0007669"/>
    <property type="project" value="TreeGrafter"/>
</dbReference>